<dbReference type="OrthoDB" id="10482464at2759"/>
<name>A0A0N0VFQ1_LEPPY</name>
<dbReference type="OMA" id="QKIGSCE"/>
<dbReference type="Proteomes" id="UP000037923">
    <property type="component" value="Unassembled WGS sequence"/>
</dbReference>
<sequence length="1826" mass="198902">MDRREDDGPFTRRRTFTIGPAPQRTTTCSAAREYPSEGHGALPLHKGFARTVSAPAFTRRAVEPCAPSARQNSFSSQVRNTALEVHLPLSPLRPNRTSRTSPERPLVRRPVSSAVTMRGGRLPPPAGATHSVSPDPREPCDAPSLMSFPNVSPIPSLSWSGSAAAAKDLSLRPQAAVPVVPSIASSIHSGGLGAWNDASISPRWYPAWASPWHHCHQETAVAASVAPPVLPPSEPSGSSPHSVPSSLPSPEEKRRRRATSERRGTVASTSTPCQTPATRRGAADNTSSNGPDTLARTMPPAERKALPSTAGDVADKKCSSSWVYIRVEGCSGLPRAPFGVEWKDGEKLSEPSKASGNEVYVYMRSNHSPKRYKSASVSYATTALFPQSSNSFVLPLRVVHPSGTGHTEEDTLTFTVAVKLSTGRQVKLGVGQLALCNLLYGAPTSVPMLIVAKAGTARARERGVLQLVVEAAAPSRGVSPNARFLSDEAVVRDRILTVMRRECREKLHQVEVYVRCHCTDSAAELQRLLRSLAADPVHANTRVQPPNNVKEKSENEEKVQSGKRKTRLSTTRSSSSSSHIGDDGSSSLPAKPRERAERRAPQRSFSYTATTSAPNEKRRTTAAALLRVAGSPVEPHYPAKQEAAMMKRPCPVLPPSTGSEVHMVDAIYQRSRSAPFSSIVTRASPAHPAMRKHVRVLVQRVYGLRDEDGLPLFECGSCFVHVSVLGSTTSGPSNVCVTGQQPTTEWTTDSAVYEGDEALFPANHALLRVSSALPCSVLCCSVYHGTTEVHQKIGSCEVSLKHPSSFSSVEEKDCVLVRHAGSPQAHMCGHLRLSVTAAHWEADLSLRNNHIDDKIMRADTLQKRTLSYLWHHCRAELHRLDSVLADASAVGFDAAVAKYVPLPLTERKGPSVDFTPRNSVRVVLRAVTLMDRSVASNDGFASFNSALATPNVTRVFFGWSCGCYGGRSRTRPLDASAGTLRFSESLPVMDDVDPWRDELCFVLYGTRCNGEDDVCELCRVHVSLRSFCVCQRGSGGEKVQLPLVWHARERGAFERGHLRVDVVVTESSPCTHSIADASSSSCVFRRSQWAGFRADWPPREAVRLLLRCYATDQLHRLLPLLADAEGREEVLLTRLQSTYGPARAPVQLRVCLCGFRCLHTKYRTCHLKLYRGKDCLLRTPTIVCGATAASGHNPIWHACRDGNRNDVVPLLDEDKYLVHFSTTTPHQDTLLLHMSVEHLLRKSDVVAYAEVAVGAFVSLESRLEESMQKLPGATAALRAPLWVPLCSEENEAVAEVALRVEWVHTAPLTPVRRVTTQKKSAVTAVLRTSSGGGGAGNEVVPLVDAPTSRDLWSLLRSYLPEELCRWSWHLSRWADATTAHRKLRRELLSPRAVSTVYVDLAGISLRTSAASRLRLGTLTRGELAVSAFCLGCASPCPAHCRVLHSDAARATVQAAAVLHAIDRGADSVLAALPTLRLDVRLPTSHSDGEDFCLVFSTALRNPILSAERTRAFSAPKWGRRGNSAPHFRPPRARSAVASVHTAYGGGTVRQQRGTSVVPFRQAPSPVERKEAGRAYLSLRALLTTPELYREGEVVTIPVVALHGGGGTAARKRSTSTAVLGDVYVRVRTPTHESTPDWLRYTEDEVRCICQNGGRSRKELRSMLHQQQLHVEFAADARAEDVAEVHAAFFRKRAAPPAELMTKNCSSLSHEVPAPLPPTSVATPKLARPPFVPHQALTCPPATTSARKCNELFTIHEVFPRVSEQTSELDDLTTPQRHKSDSSLHAWTLENGGITVEQSSGSSRPTPSLRMVSAHEIHPSTKRALIF</sequence>
<dbReference type="RefSeq" id="XP_015660010.1">
    <property type="nucleotide sequence ID" value="XM_015801390.1"/>
</dbReference>
<dbReference type="EMBL" id="LGTL01000006">
    <property type="protein sequence ID" value="KPA81571.1"/>
    <property type="molecule type" value="Genomic_DNA"/>
</dbReference>
<comment type="caution">
    <text evidence="2">The sequence shown here is derived from an EMBL/GenBank/DDBJ whole genome shotgun (WGS) entry which is preliminary data.</text>
</comment>
<accession>A0A0N0VFQ1</accession>
<evidence type="ECO:0000313" key="2">
    <source>
        <dbReference type="EMBL" id="KPA81571.1"/>
    </source>
</evidence>
<feature type="compositionally biased region" description="Polar residues" evidence="1">
    <location>
        <begin position="266"/>
        <end position="277"/>
    </location>
</feature>
<protein>
    <recommendedName>
        <fullName evidence="4">C2 domain-containing protein</fullName>
    </recommendedName>
</protein>
<organism evidence="2 3">
    <name type="scientific">Leptomonas pyrrhocoris</name>
    <name type="common">Firebug parasite</name>
    <dbReference type="NCBI Taxonomy" id="157538"/>
    <lineage>
        <taxon>Eukaryota</taxon>
        <taxon>Discoba</taxon>
        <taxon>Euglenozoa</taxon>
        <taxon>Kinetoplastea</taxon>
        <taxon>Metakinetoplastina</taxon>
        <taxon>Trypanosomatida</taxon>
        <taxon>Trypanosomatidae</taxon>
        <taxon>Leishmaniinae</taxon>
        <taxon>Leptomonas</taxon>
    </lineage>
</organism>
<evidence type="ECO:0000313" key="3">
    <source>
        <dbReference type="Proteomes" id="UP000037923"/>
    </source>
</evidence>
<reference evidence="2 3" key="1">
    <citation type="submission" date="2015-07" db="EMBL/GenBank/DDBJ databases">
        <title>High-quality genome of monoxenous trypanosomatid Leptomonas pyrrhocoris.</title>
        <authorList>
            <person name="Flegontov P."/>
            <person name="Butenko A."/>
            <person name="Firsov S."/>
            <person name="Vlcek C."/>
            <person name="Logacheva M.D."/>
            <person name="Field M."/>
            <person name="Filatov D."/>
            <person name="Flegontova O."/>
            <person name="Gerasimov E."/>
            <person name="Jackson A.P."/>
            <person name="Kelly S."/>
            <person name="Opperdoes F."/>
            <person name="O'Reilly A."/>
            <person name="Votypka J."/>
            <person name="Yurchenko V."/>
            <person name="Lukes J."/>
        </authorList>
    </citation>
    <scope>NUCLEOTIDE SEQUENCE [LARGE SCALE GENOMIC DNA]</scope>
    <source>
        <strain evidence="2">H10</strain>
    </source>
</reference>
<feature type="compositionally biased region" description="Basic and acidic residues" evidence="1">
    <location>
        <begin position="549"/>
        <end position="560"/>
    </location>
</feature>
<dbReference type="GeneID" id="26904201"/>
<keyword evidence="3" id="KW-1185">Reference proteome</keyword>
<feature type="region of interest" description="Disordered" evidence="1">
    <location>
        <begin position="537"/>
        <end position="618"/>
    </location>
</feature>
<feature type="compositionally biased region" description="Basic and acidic residues" evidence="1">
    <location>
        <begin position="250"/>
        <end position="264"/>
    </location>
</feature>
<dbReference type="VEuPathDB" id="TriTrypDB:LpyrH10_06_2800"/>
<feature type="region of interest" description="Disordered" evidence="1">
    <location>
        <begin position="227"/>
        <end position="313"/>
    </location>
</feature>
<feature type="compositionally biased region" description="Low complexity" evidence="1">
    <location>
        <begin position="568"/>
        <end position="590"/>
    </location>
</feature>
<feature type="compositionally biased region" description="Low complexity" evidence="1">
    <location>
        <begin position="235"/>
        <end position="249"/>
    </location>
</feature>
<evidence type="ECO:0000256" key="1">
    <source>
        <dbReference type="SAM" id="MobiDB-lite"/>
    </source>
</evidence>
<feature type="compositionally biased region" description="Basic and acidic residues" evidence="1">
    <location>
        <begin position="591"/>
        <end position="600"/>
    </location>
</feature>
<gene>
    <name evidence="2" type="ORF">ABB37_03910</name>
</gene>
<feature type="region of interest" description="Disordered" evidence="1">
    <location>
        <begin position="1"/>
        <end position="28"/>
    </location>
</feature>
<proteinExistence type="predicted"/>
<feature type="compositionally biased region" description="Polar residues" evidence="1">
    <location>
        <begin position="604"/>
        <end position="614"/>
    </location>
</feature>
<feature type="compositionally biased region" description="Basic and acidic residues" evidence="1">
    <location>
        <begin position="1"/>
        <end position="10"/>
    </location>
</feature>
<feature type="region of interest" description="Disordered" evidence="1">
    <location>
        <begin position="89"/>
        <end position="147"/>
    </location>
</feature>
<evidence type="ECO:0008006" key="4">
    <source>
        <dbReference type="Google" id="ProtNLM"/>
    </source>
</evidence>